<reference evidence="1" key="1">
    <citation type="journal article" date="2021" name="New Phytol.">
        <title>Evolutionary innovations through gain and loss of genes in the ectomycorrhizal Boletales.</title>
        <authorList>
            <person name="Wu G."/>
            <person name="Miyauchi S."/>
            <person name="Morin E."/>
            <person name="Kuo A."/>
            <person name="Drula E."/>
            <person name="Varga T."/>
            <person name="Kohler A."/>
            <person name="Feng B."/>
            <person name="Cao Y."/>
            <person name="Lipzen A."/>
            <person name="Daum C."/>
            <person name="Hundley H."/>
            <person name="Pangilinan J."/>
            <person name="Johnson J."/>
            <person name="Barry K."/>
            <person name="LaButti K."/>
            <person name="Ng V."/>
            <person name="Ahrendt S."/>
            <person name="Min B."/>
            <person name="Choi I.G."/>
            <person name="Park H."/>
            <person name="Plett J.M."/>
            <person name="Magnuson J."/>
            <person name="Spatafora J.W."/>
            <person name="Nagy L.G."/>
            <person name="Henrissat B."/>
            <person name="Grigoriev I.V."/>
            <person name="Yang Z.L."/>
            <person name="Xu J."/>
            <person name="Martin F.M."/>
        </authorList>
    </citation>
    <scope>NUCLEOTIDE SEQUENCE</scope>
    <source>
        <strain evidence="1">KUC20120723A-06</strain>
    </source>
</reference>
<organism evidence="1 2">
    <name type="scientific">Leucogyrophana mollusca</name>
    <dbReference type="NCBI Taxonomy" id="85980"/>
    <lineage>
        <taxon>Eukaryota</taxon>
        <taxon>Fungi</taxon>
        <taxon>Dikarya</taxon>
        <taxon>Basidiomycota</taxon>
        <taxon>Agaricomycotina</taxon>
        <taxon>Agaricomycetes</taxon>
        <taxon>Agaricomycetidae</taxon>
        <taxon>Boletales</taxon>
        <taxon>Boletales incertae sedis</taxon>
        <taxon>Leucogyrophana</taxon>
    </lineage>
</organism>
<dbReference type="Proteomes" id="UP000790709">
    <property type="component" value="Unassembled WGS sequence"/>
</dbReference>
<accession>A0ACB8B2E1</accession>
<keyword evidence="2" id="KW-1185">Reference proteome</keyword>
<name>A0ACB8B2E1_9AGAM</name>
<evidence type="ECO:0000313" key="1">
    <source>
        <dbReference type="EMBL" id="KAH7919700.1"/>
    </source>
</evidence>
<gene>
    <name evidence="1" type="ORF">BV22DRAFT_848610</name>
</gene>
<comment type="caution">
    <text evidence="1">The sequence shown here is derived from an EMBL/GenBank/DDBJ whole genome shotgun (WGS) entry which is preliminary data.</text>
</comment>
<sequence>MFLFGFLPSFSSCFRCFHTFEHRFRAVIFASICCPVAPLLSTPHNLGYSSESFEFPIVRIEPPLTTIFIMIEPFAARARLILYDLSERPAAPTARSPRAGTAPFDPHRGSGWSHS</sequence>
<protein>
    <submittedName>
        <fullName evidence="1">Uncharacterized protein</fullName>
    </submittedName>
</protein>
<dbReference type="EMBL" id="MU266638">
    <property type="protein sequence ID" value="KAH7919700.1"/>
    <property type="molecule type" value="Genomic_DNA"/>
</dbReference>
<evidence type="ECO:0000313" key="2">
    <source>
        <dbReference type="Proteomes" id="UP000790709"/>
    </source>
</evidence>
<proteinExistence type="predicted"/>